<name>A0A1S9ZUJ1_9GAMM</name>
<gene>
    <name evidence="1" type="ORF">B0181_11255</name>
    <name evidence="2" type="ORF">NCTC10293_01136</name>
</gene>
<organism evidence="1 3">
    <name type="scientific">Moraxella caviae</name>
    <dbReference type="NCBI Taxonomy" id="34060"/>
    <lineage>
        <taxon>Bacteria</taxon>
        <taxon>Pseudomonadati</taxon>
        <taxon>Pseudomonadota</taxon>
        <taxon>Gammaproteobacteria</taxon>
        <taxon>Moraxellales</taxon>
        <taxon>Moraxellaceae</taxon>
        <taxon>Moraxella</taxon>
    </lineage>
</organism>
<dbReference type="EMBL" id="UGQE01000002">
    <property type="protein sequence ID" value="STZ13562.1"/>
    <property type="molecule type" value="Genomic_DNA"/>
</dbReference>
<dbReference type="AlphaFoldDB" id="A0A1S9ZUJ1"/>
<dbReference type="RefSeq" id="WP_078277578.1">
    <property type="nucleotide sequence ID" value="NZ_MUXU01000088.1"/>
</dbReference>
<evidence type="ECO:0000313" key="2">
    <source>
        <dbReference type="EMBL" id="STZ13562.1"/>
    </source>
</evidence>
<evidence type="ECO:0000313" key="1">
    <source>
        <dbReference type="EMBL" id="OOR87057.1"/>
    </source>
</evidence>
<dbReference type="Proteomes" id="UP000190435">
    <property type="component" value="Unassembled WGS sequence"/>
</dbReference>
<keyword evidence="3" id="KW-1185">Reference proteome</keyword>
<dbReference type="Proteomes" id="UP000255279">
    <property type="component" value="Unassembled WGS sequence"/>
</dbReference>
<protein>
    <submittedName>
        <fullName evidence="1">Uncharacterized protein</fullName>
    </submittedName>
</protein>
<accession>A0A1S9ZUJ1</accession>
<evidence type="ECO:0000313" key="4">
    <source>
        <dbReference type="Proteomes" id="UP000255279"/>
    </source>
</evidence>
<dbReference type="STRING" id="34060.B0181_11255"/>
<reference evidence="1 3" key="1">
    <citation type="submission" date="2017-02" db="EMBL/GenBank/DDBJ databases">
        <title>Draft genome sequence of Moraxella caviae CCUG 355 type strain.</title>
        <authorList>
            <person name="Engstrom-Jakobsson H."/>
            <person name="Salva-Serra F."/>
            <person name="Thorell K."/>
            <person name="Gonzales-Siles L."/>
            <person name="Karlsson R."/>
            <person name="Boulund F."/>
            <person name="Engstrand L."/>
            <person name="Moore E."/>
        </authorList>
    </citation>
    <scope>NUCLEOTIDE SEQUENCE [LARGE SCALE GENOMIC DNA]</scope>
    <source>
        <strain evidence="1 3">CCUG 355</strain>
    </source>
</reference>
<dbReference type="EMBL" id="MUXU01000088">
    <property type="protein sequence ID" value="OOR87057.1"/>
    <property type="molecule type" value="Genomic_DNA"/>
</dbReference>
<evidence type="ECO:0000313" key="3">
    <source>
        <dbReference type="Proteomes" id="UP000190435"/>
    </source>
</evidence>
<proteinExistence type="predicted"/>
<sequence>MQTLNQEVLDKLAKYGLSADYLRLDVHALLQGDPIFAEQVDVVFDKITPFLVQQAVIGFDFRACAVVEQPFLVELARRLALEGITQDNFTQRLKVLSKENIARELWEGF</sequence>
<reference evidence="2 4" key="2">
    <citation type="submission" date="2018-06" db="EMBL/GenBank/DDBJ databases">
        <authorList>
            <consortium name="Pathogen Informatics"/>
            <person name="Doyle S."/>
        </authorList>
    </citation>
    <scope>NUCLEOTIDE SEQUENCE [LARGE SCALE GENOMIC DNA]</scope>
    <source>
        <strain evidence="2 4">NCTC10293</strain>
    </source>
</reference>